<comment type="caution">
    <text evidence="3">The sequence shown here is derived from an EMBL/GenBank/DDBJ whole genome shotgun (WGS) entry which is preliminary data.</text>
</comment>
<proteinExistence type="predicted"/>
<dbReference type="OrthoDB" id="5906656at2"/>
<dbReference type="AlphaFoldDB" id="A0A2U3BBE6"/>
<sequence length="146" mass="16962">MNKSALAITCLLIFSSGSALAAKPEWAGKGKPDITQITTVSDAQQLDNDITAREEEIDLLIEQKKDKAKKNKNKKEMQKFEEEVEALEKERKELKESKEMLREKQSGLEKQKQKKAEQEHKELGKGSEKGQQKREENSKKWWKFWE</sequence>
<evidence type="ECO:0000256" key="2">
    <source>
        <dbReference type="SAM" id="SignalP"/>
    </source>
</evidence>
<accession>A0A2U3BBE6</accession>
<reference evidence="3 4" key="1">
    <citation type="submission" date="2018-05" db="EMBL/GenBank/DDBJ databases">
        <title>Vibrio limimaris sp. nov., isolated from marine sediment.</title>
        <authorList>
            <person name="Li C.-M."/>
        </authorList>
    </citation>
    <scope>NUCLEOTIDE SEQUENCE [LARGE SCALE GENOMIC DNA]</scope>
    <source>
        <strain evidence="3 4">E4404</strain>
    </source>
</reference>
<feature type="chain" id="PRO_5015557349" evidence="2">
    <location>
        <begin position="22"/>
        <end position="146"/>
    </location>
</feature>
<dbReference type="EMBL" id="QFWT01000003">
    <property type="protein sequence ID" value="PWI34116.1"/>
    <property type="molecule type" value="Genomic_DNA"/>
</dbReference>
<dbReference type="RefSeq" id="WP_109319367.1">
    <property type="nucleotide sequence ID" value="NZ_QFWT01000003.1"/>
</dbReference>
<keyword evidence="2" id="KW-0732">Signal</keyword>
<feature type="region of interest" description="Disordered" evidence="1">
    <location>
        <begin position="93"/>
        <end position="146"/>
    </location>
</feature>
<evidence type="ECO:0000256" key="1">
    <source>
        <dbReference type="SAM" id="MobiDB-lite"/>
    </source>
</evidence>
<evidence type="ECO:0000313" key="4">
    <source>
        <dbReference type="Proteomes" id="UP000245362"/>
    </source>
</evidence>
<gene>
    <name evidence="3" type="ORF">DI392_07955</name>
</gene>
<dbReference type="Proteomes" id="UP000245362">
    <property type="component" value="Unassembled WGS sequence"/>
</dbReference>
<keyword evidence="4" id="KW-1185">Reference proteome</keyword>
<protein>
    <submittedName>
        <fullName evidence="3">Uncharacterized protein</fullName>
    </submittedName>
</protein>
<name>A0A2U3BBE6_9VIBR</name>
<evidence type="ECO:0000313" key="3">
    <source>
        <dbReference type="EMBL" id="PWI34116.1"/>
    </source>
</evidence>
<feature type="region of interest" description="Disordered" evidence="1">
    <location>
        <begin position="63"/>
        <end position="82"/>
    </location>
</feature>
<organism evidence="3 4">
    <name type="scientific">Vibrio albus</name>
    <dbReference type="NCBI Taxonomy" id="2200953"/>
    <lineage>
        <taxon>Bacteria</taxon>
        <taxon>Pseudomonadati</taxon>
        <taxon>Pseudomonadota</taxon>
        <taxon>Gammaproteobacteria</taxon>
        <taxon>Vibrionales</taxon>
        <taxon>Vibrionaceae</taxon>
        <taxon>Vibrio</taxon>
    </lineage>
</organism>
<feature type="signal peptide" evidence="2">
    <location>
        <begin position="1"/>
        <end position="21"/>
    </location>
</feature>